<comment type="caution">
    <text evidence="10">The sequence shown here is derived from an EMBL/GenBank/DDBJ whole genome shotgun (WGS) entry which is preliminary data.</text>
</comment>
<dbReference type="InterPro" id="IPR019786">
    <property type="entry name" value="Zinc_finger_PHD-type_CS"/>
</dbReference>
<evidence type="ECO:0000256" key="3">
    <source>
        <dbReference type="ARBA" id="ARBA00022737"/>
    </source>
</evidence>
<evidence type="ECO:0000313" key="11">
    <source>
        <dbReference type="Proteomes" id="UP000301737"/>
    </source>
</evidence>
<keyword evidence="11" id="KW-1185">Reference proteome</keyword>
<dbReference type="InterPro" id="IPR034732">
    <property type="entry name" value="EPHD"/>
</dbReference>
<evidence type="ECO:0000256" key="2">
    <source>
        <dbReference type="ARBA" id="ARBA00022723"/>
    </source>
</evidence>
<protein>
    <submittedName>
        <fullName evidence="10">NuA3 HAT complex component nto1</fullName>
    </submittedName>
</protein>
<evidence type="ECO:0000259" key="9">
    <source>
        <dbReference type="PROSITE" id="PS51805"/>
    </source>
</evidence>
<dbReference type="InterPro" id="IPR001965">
    <property type="entry name" value="Znf_PHD"/>
</dbReference>
<evidence type="ECO:0000256" key="5">
    <source>
        <dbReference type="ARBA" id="ARBA00022833"/>
    </source>
</evidence>
<dbReference type="GO" id="GO:0006357">
    <property type="term" value="P:regulation of transcription by RNA polymerase II"/>
    <property type="evidence" value="ECO:0007669"/>
    <property type="project" value="TreeGrafter"/>
</dbReference>
<evidence type="ECO:0000256" key="4">
    <source>
        <dbReference type="ARBA" id="ARBA00022771"/>
    </source>
</evidence>
<dbReference type="OrthoDB" id="20839at2759"/>
<dbReference type="GO" id="GO:0005634">
    <property type="term" value="C:nucleus"/>
    <property type="evidence" value="ECO:0007669"/>
    <property type="project" value="UniProtKB-SubCell"/>
</dbReference>
<evidence type="ECO:0000256" key="7">
    <source>
        <dbReference type="PROSITE-ProRule" id="PRU00146"/>
    </source>
</evidence>
<dbReference type="PROSITE" id="PS01359">
    <property type="entry name" value="ZF_PHD_1"/>
    <property type="match status" value="1"/>
</dbReference>
<organism evidence="10 11">
    <name type="scientific">Zygosaccharomyces mellis</name>
    <dbReference type="NCBI Taxonomy" id="42258"/>
    <lineage>
        <taxon>Eukaryota</taxon>
        <taxon>Fungi</taxon>
        <taxon>Dikarya</taxon>
        <taxon>Ascomycota</taxon>
        <taxon>Saccharomycotina</taxon>
        <taxon>Saccharomycetes</taxon>
        <taxon>Saccharomycetales</taxon>
        <taxon>Saccharomycetaceae</taxon>
        <taxon>Zygosaccharomyces</taxon>
    </lineage>
</organism>
<dbReference type="Proteomes" id="UP000301737">
    <property type="component" value="Unassembled WGS sequence"/>
</dbReference>
<evidence type="ECO:0000259" key="8">
    <source>
        <dbReference type="PROSITE" id="PS50016"/>
    </source>
</evidence>
<dbReference type="PROSITE" id="PS50016">
    <property type="entry name" value="ZF_PHD_2"/>
    <property type="match status" value="1"/>
</dbReference>
<dbReference type="InterPro" id="IPR013083">
    <property type="entry name" value="Znf_RING/FYVE/PHD"/>
</dbReference>
<keyword evidence="6" id="KW-0539">Nucleus</keyword>
<dbReference type="PANTHER" id="PTHR13793">
    <property type="entry name" value="PHD FINGER PROTEINS"/>
    <property type="match status" value="1"/>
</dbReference>
<dbReference type="Gene3D" id="3.30.40.10">
    <property type="entry name" value="Zinc/RING finger domain, C3HC4 (zinc finger)"/>
    <property type="match status" value="2"/>
</dbReference>
<dbReference type="FunFam" id="3.30.40.10:FF:000007">
    <property type="entry name" value="Bromodomain containing 1, isoform CRA_b"/>
    <property type="match status" value="1"/>
</dbReference>
<keyword evidence="5" id="KW-0862">Zinc</keyword>
<feature type="domain" description="PHD-type" evidence="9">
    <location>
        <begin position="298"/>
        <end position="420"/>
    </location>
</feature>
<keyword evidence="4 7" id="KW-0863">Zinc-finger</keyword>
<dbReference type="InterPro" id="IPR019542">
    <property type="entry name" value="Enhancer_polycomb-like_N"/>
</dbReference>
<dbReference type="InterPro" id="IPR019787">
    <property type="entry name" value="Znf_PHD-finger"/>
</dbReference>
<dbReference type="GO" id="GO:0008270">
    <property type="term" value="F:zinc ion binding"/>
    <property type="evidence" value="ECO:0007669"/>
    <property type="project" value="UniProtKB-KW"/>
</dbReference>
<evidence type="ECO:0000256" key="6">
    <source>
        <dbReference type="ARBA" id="ARBA00023242"/>
    </source>
</evidence>
<dbReference type="Pfam" id="PF10513">
    <property type="entry name" value="EPL1"/>
    <property type="match status" value="1"/>
</dbReference>
<dbReference type="InterPro" id="IPR011011">
    <property type="entry name" value="Znf_FYVE_PHD"/>
</dbReference>
<evidence type="ECO:0000313" key="10">
    <source>
        <dbReference type="EMBL" id="GCF00897.1"/>
    </source>
</evidence>
<dbReference type="InterPro" id="IPR050701">
    <property type="entry name" value="Histone_Mod_Regulator"/>
</dbReference>
<dbReference type="EMBL" id="BIMX01000023">
    <property type="protein sequence ID" value="GCF00897.1"/>
    <property type="molecule type" value="Genomic_DNA"/>
</dbReference>
<dbReference type="SMART" id="SM00249">
    <property type="entry name" value="PHD"/>
    <property type="match status" value="2"/>
</dbReference>
<name>A0A4C2EC35_9SACH</name>
<dbReference type="SUPFAM" id="SSF57903">
    <property type="entry name" value="FYVE/PHD zinc finger"/>
    <property type="match status" value="1"/>
</dbReference>
<dbReference type="PANTHER" id="PTHR13793:SF107">
    <property type="entry name" value="BROMODOMAIN-CONTAINING PROTEIN HOMOLOG"/>
    <property type="match status" value="1"/>
</dbReference>
<feature type="domain" description="PHD-type" evidence="8">
    <location>
        <begin position="244"/>
        <end position="294"/>
    </location>
</feature>
<dbReference type="PROSITE" id="PS51805">
    <property type="entry name" value="EPHD"/>
    <property type="match status" value="1"/>
</dbReference>
<keyword evidence="3" id="KW-0677">Repeat</keyword>
<evidence type="ECO:0000256" key="1">
    <source>
        <dbReference type="ARBA" id="ARBA00004123"/>
    </source>
</evidence>
<dbReference type="Pfam" id="PF13831">
    <property type="entry name" value="PHD_2"/>
    <property type="match status" value="1"/>
</dbReference>
<sequence length="733" mass="84834">MSRSQHDDCPKLREETDFEELYPELTKNTLIPLILPNTSSEDVNTRDKHNLIENNDIRHKCHTKQLIVNGTVRLEPINIPSGNYKFKKCKISIAQLNQRDNLPTSKVAKKSKKVILPTKLQNKRTSYLTKFHVGTSLEKNDHKLTNVLYQISSALHNFKTEYDMDEQDDLYLDFLNSEYCHGQMQHHEFEIVMSVLEAEWHHLEKQIPPRSINSNVSETDHQSHTARVHFELYGSDDGTGVSFDQKCAVCGDADSDSSNVIVFCDGCDVAVHQECYGVVFIPEGQWLCRRCLVSKNRKVNCLFCPSHTGAFKQSDTGSWSHVVCGLWIPELFFANVHYMEPIEGINHINKSRWKLLCYICKQKMGACIQCTQRNCFSAFHVTCAKRAGLYMDFGGSSIVEVATNQLYAPHMLRSFCDKHSPPGWPDCSEGIFKTRRYFSDTNDAVMPSKVTNAALQSATTATTKNKWKTNRGTPIAPNIFAEKVKQILVFFQIPGSTPAAYHICKYWSMKRELKRGAPLVRKFDPSSYNMLDVEQLKERIQVTDILLSDLSKLQNLCDLVKRRTIAHNNKRFVERSIRDKIEHFESYMVQSVILDKFVNSDHFKALQRAISNEQTLSNLLKFKSYRCKNLSILTKDLYHFLDSLETSSKSTRVLSTNLQKTRSYLNDLIKNYRQFNFKELLRRDFYINNKDVLKSKERNWRATYYQELENLSDVEELSEDNKRTLQTQFLDKE</sequence>
<proteinExistence type="predicted"/>
<dbReference type="Pfam" id="PF13832">
    <property type="entry name" value="zf-HC5HC2H_2"/>
    <property type="match status" value="1"/>
</dbReference>
<dbReference type="CDD" id="cd15492">
    <property type="entry name" value="PHD_BRPF_JADE_like"/>
    <property type="match status" value="1"/>
</dbReference>
<dbReference type="AlphaFoldDB" id="A0A4C2EC35"/>
<gene>
    <name evidence="10" type="primary">NTO1</name>
    <name evidence="10" type="ORF">ZYGM_002113</name>
</gene>
<keyword evidence="2" id="KW-0479">Metal-binding</keyword>
<comment type="subcellular location">
    <subcellularLocation>
        <location evidence="1">Nucleus</location>
    </subcellularLocation>
</comment>
<accession>A0A4C2EC35</accession>
<reference evidence="10 11" key="1">
    <citation type="submission" date="2019-01" db="EMBL/GenBank/DDBJ databases">
        <title>Draft Genome Sequencing of Zygosaccharomyces mellis Ca-7.</title>
        <authorList>
            <person name="Shiwa Y."/>
            <person name="Kanesaki Y."/>
            <person name="Ishige T."/>
            <person name="Mura K."/>
            <person name="Hori T."/>
            <person name="Tamura T."/>
        </authorList>
    </citation>
    <scope>NUCLEOTIDE SEQUENCE [LARGE SCALE GENOMIC DNA]</scope>
    <source>
        <strain evidence="10 11">Ca-7</strain>
    </source>
</reference>